<feature type="domain" description="Response regulatory" evidence="6">
    <location>
        <begin position="262"/>
        <end position="378"/>
    </location>
</feature>
<evidence type="ECO:0000256" key="3">
    <source>
        <dbReference type="ARBA" id="ARBA00034247"/>
    </source>
</evidence>
<evidence type="ECO:0000256" key="4">
    <source>
        <dbReference type="PROSITE-ProRule" id="PRU00110"/>
    </source>
</evidence>
<dbReference type="Gene3D" id="1.20.120.160">
    <property type="entry name" value="HPT domain"/>
    <property type="match status" value="1"/>
</dbReference>
<dbReference type="PROSITE" id="PS50894">
    <property type="entry name" value="HPT"/>
    <property type="match status" value="1"/>
</dbReference>
<dbReference type="SMART" id="SM00267">
    <property type="entry name" value="GGDEF"/>
    <property type="match status" value="1"/>
</dbReference>
<dbReference type="Gene3D" id="3.30.70.270">
    <property type="match status" value="1"/>
</dbReference>
<sequence>MATSQQDIQAQLEQLRQNYQAKLQQQWPDLMAELRQLMQPKQPDWQATALSLKQHFHTLAGSAGTFGMQQLGQQAKALELELTSWLEAEQIPAVEQCQHLMDMMEEISLQTTTSPPEVMTSFQSSATSELEQKALIYMLEDDEQTGEQLRLTLATFGHEVRWFKACEELRQAFSEQMPDIFVLDVACPTKHQHGCDLIQEFQLDTASSSTVLFVIGEEGGFDAYLAAVRMGAKGYFVKPINAGALEARVQRLLLQRKQAPFRVLIVDDDALLAEHYKLVIEQAGLAAEVLTEPNQVFKGLKSFQPDVILLDVNMPDCSGPELAQLIRFQDEWLGVPIIYLSSEADSQRQLDALVKAGDDFLSKPITDQALAVTVFARAQRARQLSEMMTKDSLTGLLQHANIKDRLSDEIAKAGRTRDPLVVVMLDIDHFKRVNDEHGHLMGDQVITSLANLLKQQLRKSDLVGRYGGEEFLLGLPDCPLDKARRIVDTIRDKFQQLPFTAKDSSFYCTFSAGLALVNTRQSTDENIDRADQAMYKAKEQGRNQVILADD</sequence>
<dbReference type="InterPro" id="IPR029787">
    <property type="entry name" value="Nucleotide_cyclase"/>
</dbReference>
<name>A0ABT9H0M9_9GAMM</name>
<feature type="domain" description="Response regulatory" evidence="6">
    <location>
        <begin position="135"/>
        <end position="253"/>
    </location>
</feature>
<keyword evidence="2" id="KW-0902">Two-component regulatory system</keyword>
<dbReference type="SUPFAM" id="SSF52172">
    <property type="entry name" value="CheY-like"/>
    <property type="match status" value="2"/>
</dbReference>
<gene>
    <name evidence="9" type="ORF">Q3O60_11590</name>
</gene>
<dbReference type="PROSITE" id="PS50887">
    <property type="entry name" value="GGDEF"/>
    <property type="match status" value="1"/>
</dbReference>
<dbReference type="EC" id="2.7.7.65" evidence="1"/>
<dbReference type="InterPro" id="IPR043128">
    <property type="entry name" value="Rev_trsase/Diguanyl_cyclase"/>
</dbReference>
<proteinExistence type="predicted"/>
<dbReference type="InterPro" id="IPR008207">
    <property type="entry name" value="Sig_transdc_His_kin_Hpt_dom"/>
</dbReference>
<dbReference type="InterPro" id="IPR011006">
    <property type="entry name" value="CheY-like_superfamily"/>
</dbReference>
<evidence type="ECO:0000313" key="9">
    <source>
        <dbReference type="EMBL" id="MDP4536835.1"/>
    </source>
</evidence>
<evidence type="ECO:0000259" key="7">
    <source>
        <dbReference type="PROSITE" id="PS50887"/>
    </source>
</evidence>
<feature type="modified residue" description="4-aspartylphosphate" evidence="5">
    <location>
        <position position="311"/>
    </location>
</feature>
<dbReference type="GO" id="GO:0052621">
    <property type="term" value="F:diguanylate cyclase activity"/>
    <property type="evidence" value="ECO:0007669"/>
    <property type="project" value="UniProtKB-EC"/>
</dbReference>
<dbReference type="RefSeq" id="WP_305894100.1">
    <property type="nucleotide sequence ID" value="NZ_JAUZVZ010000015.1"/>
</dbReference>
<dbReference type="Proteomes" id="UP001231616">
    <property type="component" value="Unassembled WGS sequence"/>
</dbReference>
<accession>A0ABT9H0M9</accession>
<evidence type="ECO:0000256" key="5">
    <source>
        <dbReference type="PROSITE-ProRule" id="PRU00169"/>
    </source>
</evidence>
<comment type="caution">
    <text evidence="9">The sequence shown here is derived from an EMBL/GenBank/DDBJ whole genome shotgun (WGS) entry which is preliminary data.</text>
</comment>
<dbReference type="PROSITE" id="PS50110">
    <property type="entry name" value="RESPONSE_REGULATORY"/>
    <property type="match status" value="2"/>
</dbReference>
<dbReference type="SUPFAM" id="SSF47226">
    <property type="entry name" value="Histidine-containing phosphotransfer domain, HPT domain"/>
    <property type="match status" value="1"/>
</dbReference>
<feature type="domain" description="GGDEF" evidence="7">
    <location>
        <begin position="418"/>
        <end position="550"/>
    </location>
</feature>
<comment type="catalytic activity">
    <reaction evidence="3">
        <text>2 GTP = 3',3'-c-di-GMP + 2 diphosphate</text>
        <dbReference type="Rhea" id="RHEA:24898"/>
        <dbReference type="ChEBI" id="CHEBI:33019"/>
        <dbReference type="ChEBI" id="CHEBI:37565"/>
        <dbReference type="ChEBI" id="CHEBI:58805"/>
        <dbReference type="EC" id="2.7.7.65"/>
    </reaction>
</comment>
<dbReference type="CDD" id="cd01949">
    <property type="entry name" value="GGDEF"/>
    <property type="match status" value="1"/>
</dbReference>
<dbReference type="PANTHER" id="PTHR45138">
    <property type="entry name" value="REGULATORY COMPONENTS OF SENSORY TRANSDUCTION SYSTEM"/>
    <property type="match status" value="1"/>
</dbReference>
<feature type="modified residue" description="Phosphohistidine" evidence="4">
    <location>
        <position position="57"/>
    </location>
</feature>
<dbReference type="Pfam" id="PF01627">
    <property type="entry name" value="Hpt"/>
    <property type="match status" value="1"/>
</dbReference>
<feature type="domain" description="HPt" evidence="8">
    <location>
        <begin position="12"/>
        <end position="118"/>
    </location>
</feature>
<dbReference type="CDD" id="cd00156">
    <property type="entry name" value="REC"/>
    <property type="match status" value="1"/>
</dbReference>
<dbReference type="InterPro" id="IPR050469">
    <property type="entry name" value="Diguanylate_Cyclase"/>
</dbReference>
<evidence type="ECO:0000256" key="1">
    <source>
        <dbReference type="ARBA" id="ARBA00012528"/>
    </source>
</evidence>
<evidence type="ECO:0000313" key="10">
    <source>
        <dbReference type="Proteomes" id="UP001231616"/>
    </source>
</evidence>
<evidence type="ECO:0000259" key="8">
    <source>
        <dbReference type="PROSITE" id="PS50894"/>
    </source>
</evidence>
<dbReference type="InterPro" id="IPR036641">
    <property type="entry name" value="HPT_dom_sf"/>
</dbReference>
<feature type="modified residue" description="4-aspartylphosphate" evidence="5">
    <location>
        <position position="184"/>
    </location>
</feature>
<dbReference type="SMART" id="SM00448">
    <property type="entry name" value="REC"/>
    <property type="match status" value="2"/>
</dbReference>
<keyword evidence="5" id="KW-0597">Phosphoprotein</keyword>
<dbReference type="PANTHER" id="PTHR45138:SF9">
    <property type="entry name" value="DIGUANYLATE CYCLASE DGCM-RELATED"/>
    <property type="match status" value="1"/>
</dbReference>
<protein>
    <recommendedName>
        <fullName evidence="1">diguanylate cyclase</fullName>
        <ecNumber evidence="1">2.7.7.65</ecNumber>
    </recommendedName>
</protein>
<keyword evidence="9" id="KW-0548">Nucleotidyltransferase</keyword>
<keyword evidence="10" id="KW-1185">Reference proteome</keyword>
<keyword evidence="9" id="KW-0808">Transferase</keyword>
<evidence type="ECO:0000256" key="2">
    <source>
        <dbReference type="ARBA" id="ARBA00023012"/>
    </source>
</evidence>
<dbReference type="InterPro" id="IPR001789">
    <property type="entry name" value="Sig_transdc_resp-reg_receiver"/>
</dbReference>
<dbReference type="InterPro" id="IPR000160">
    <property type="entry name" value="GGDEF_dom"/>
</dbReference>
<dbReference type="NCBIfam" id="TIGR00254">
    <property type="entry name" value="GGDEF"/>
    <property type="match status" value="1"/>
</dbReference>
<reference evidence="9 10" key="1">
    <citation type="submission" date="2023-08" db="EMBL/GenBank/DDBJ databases">
        <authorList>
            <person name="Joshi A."/>
            <person name="Thite S."/>
        </authorList>
    </citation>
    <scope>NUCLEOTIDE SEQUENCE [LARGE SCALE GENOMIC DNA]</scope>
    <source>
        <strain evidence="9 10">AC40</strain>
    </source>
</reference>
<dbReference type="Pfam" id="PF00990">
    <property type="entry name" value="GGDEF"/>
    <property type="match status" value="1"/>
</dbReference>
<dbReference type="SUPFAM" id="SSF55073">
    <property type="entry name" value="Nucleotide cyclase"/>
    <property type="match status" value="1"/>
</dbReference>
<organism evidence="9 10">
    <name type="scientific">Alkalimonas collagenimarina</name>
    <dbReference type="NCBI Taxonomy" id="400390"/>
    <lineage>
        <taxon>Bacteria</taxon>
        <taxon>Pseudomonadati</taxon>
        <taxon>Pseudomonadota</taxon>
        <taxon>Gammaproteobacteria</taxon>
        <taxon>Alkalimonas</taxon>
    </lineage>
</organism>
<dbReference type="EMBL" id="JAUZVZ010000015">
    <property type="protein sequence ID" value="MDP4536835.1"/>
    <property type="molecule type" value="Genomic_DNA"/>
</dbReference>
<dbReference type="Pfam" id="PF00072">
    <property type="entry name" value="Response_reg"/>
    <property type="match status" value="2"/>
</dbReference>
<dbReference type="Gene3D" id="3.40.50.2300">
    <property type="match status" value="2"/>
</dbReference>
<evidence type="ECO:0000259" key="6">
    <source>
        <dbReference type="PROSITE" id="PS50110"/>
    </source>
</evidence>